<dbReference type="Ensembl" id="ENSBIXT00000037595.1">
    <property type="protein sequence ID" value="ENSBIXP00000041117.1"/>
    <property type="gene ID" value="ENSBIXG00000005167.1"/>
</dbReference>
<evidence type="ECO:0000313" key="2">
    <source>
        <dbReference type="Ensembl" id="ENSBIXP00000041117.1"/>
    </source>
</evidence>
<dbReference type="Proteomes" id="UP000314981">
    <property type="component" value="Chromosome 3"/>
</dbReference>
<dbReference type="GO" id="GO:0042393">
    <property type="term" value="F:histone binding"/>
    <property type="evidence" value="ECO:0007669"/>
    <property type="project" value="InterPro"/>
</dbReference>
<keyword evidence="3" id="KW-1185">Reference proteome</keyword>
<organism evidence="2 3">
    <name type="scientific">Bos indicus x Bos taurus</name>
    <name type="common">Hybrid cattle</name>
    <dbReference type="NCBI Taxonomy" id="30522"/>
    <lineage>
        <taxon>Eukaryota</taxon>
        <taxon>Metazoa</taxon>
        <taxon>Chordata</taxon>
        <taxon>Craniata</taxon>
        <taxon>Vertebrata</taxon>
        <taxon>Euteleostomi</taxon>
        <taxon>Mammalia</taxon>
        <taxon>Eutheria</taxon>
        <taxon>Laurasiatheria</taxon>
        <taxon>Artiodactyla</taxon>
        <taxon>Ruminantia</taxon>
        <taxon>Pecora</taxon>
        <taxon>Bovidae</taxon>
        <taxon>Bovinae</taxon>
        <taxon>Bos</taxon>
    </lineage>
</organism>
<dbReference type="Pfam" id="PF10384">
    <property type="entry name" value="Scm3"/>
    <property type="match status" value="1"/>
</dbReference>
<dbReference type="AlphaFoldDB" id="A0A4W2EVQ6"/>
<evidence type="ECO:0000256" key="1">
    <source>
        <dbReference type="SAM" id="MobiDB-lite"/>
    </source>
</evidence>
<reference evidence="2 3" key="1">
    <citation type="submission" date="2018-11" db="EMBL/GenBank/DDBJ databases">
        <title>Haplotype-resolved cattle genomes.</title>
        <authorList>
            <person name="Low W.Y."/>
            <person name="Tearle R."/>
            <person name="Bickhart D.M."/>
            <person name="Rosen B.D."/>
            <person name="Koren S."/>
            <person name="Rhie A."/>
            <person name="Hiendleder S."/>
            <person name="Phillippy A.M."/>
            <person name="Smith T.P.L."/>
            <person name="Williams J.L."/>
        </authorList>
    </citation>
    <scope>NUCLEOTIDE SEQUENCE [LARGE SCALE GENOMIC DNA]</scope>
</reference>
<dbReference type="PANTHER" id="PTHR15992">
    <property type="entry name" value="HOLLIDAY JUNCTION RECOGNITION PROTEIN"/>
    <property type="match status" value="1"/>
</dbReference>
<dbReference type="GO" id="GO:0005634">
    <property type="term" value="C:nucleus"/>
    <property type="evidence" value="ECO:0007669"/>
    <property type="project" value="InterPro"/>
</dbReference>
<dbReference type="Gene3D" id="6.10.250.2320">
    <property type="match status" value="1"/>
</dbReference>
<dbReference type="PANTHER" id="PTHR15992:SF5">
    <property type="entry name" value="HOLLIDAY JUNCTION RECOGNITION PROTEIN"/>
    <property type="match status" value="1"/>
</dbReference>
<proteinExistence type="predicted"/>
<protein>
    <submittedName>
        <fullName evidence="2">Uncharacterized protein</fullName>
    </submittedName>
</protein>
<accession>A0A4W2EVQ6</accession>
<reference evidence="2" key="2">
    <citation type="submission" date="2025-08" db="UniProtKB">
        <authorList>
            <consortium name="Ensembl"/>
        </authorList>
    </citation>
    <scope>IDENTIFICATION</scope>
</reference>
<dbReference type="GO" id="GO:0034080">
    <property type="term" value="P:CENP-A containing chromatin assembly"/>
    <property type="evidence" value="ECO:0007669"/>
    <property type="project" value="TreeGrafter"/>
</dbReference>
<reference evidence="2" key="3">
    <citation type="submission" date="2025-09" db="UniProtKB">
        <authorList>
            <consortium name="Ensembl"/>
        </authorList>
    </citation>
    <scope>IDENTIFICATION</scope>
</reference>
<dbReference type="GO" id="GO:0000775">
    <property type="term" value="C:chromosome, centromeric region"/>
    <property type="evidence" value="ECO:0007669"/>
    <property type="project" value="TreeGrafter"/>
</dbReference>
<sequence>MLGWGSGLRAMEGEVLSEDELLMKLRDSRCRFQRRMQQLIEKYNQPFEDGPVIQMSTLTYQTPQEYWSGLPCPPPGDLPDPGTEPTSPVSSALWADSLPLSHPGSPSALLLTILPTIESKSQTQFCCTLDRQTQISS</sequence>
<dbReference type="InterPro" id="IPR018465">
    <property type="entry name" value="Scm3/HJURP"/>
</dbReference>
<feature type="region of interest" description="Disordered" evidence="1">
    <location>
        <begin position="69"/>
        <end position="91"/>
    </location>
</feature>
<name>A0A4W2EVQ6_BOBOX</name>
<evidence type="ECO:0000313" key="3">
    <source>
        <dbReference type="Proteomes" id="UP000314981"/>
    </source>
</evidence>